<evidence type="ECO:0000313" key="2">
    <source>
        <dbReference type="Proteomes" id="UP000288812"/>
    </source>
</evidence>
<reference evidence="1 2" key="1">
    <citation type="submission" date="2018-11" db="EMBL/GenBank/DDBJ databases">
        <title>Genome sequencing and assembly of Anaerosphaera sp. nov., GS7-6-2.</title>
        <authorList>
            <person name="Rettenmaier R."/>
            <person name="Liebl W."/>
            <person name="Zverlov V."/>
        </authorList>
    </citation>
    <scope>NUCLEOTIDE SEQUENCE [LARGE SCALE GENOMIC DNA]</scope>
    <source>
        <strain evidence="1 2">GS7-6-2</strain>
    </source>
</reference>
<dbReference type="AlphaFoldDB" id="A0A437S6X0"/>
<dbReference type="RefSeq" id="WP_127724523.1">
    <property type="nucleotide sequence ID" value="NZ_RLIH01000007.1"/>
</dbReference>
<accession>A0A437S6X0</accession>
<proteinExistence type="predicted"/>
<dbReference type="EMBL" id="RLIH01000007">
    <property type="protein sequence ID" value="RVU54657.1"/>
    <property type="molecule type" value="Genomic_DNA"/>
</dbReference>
<name>A0A437S6X0_9FIRM</name>
<comment type="caution">
    <text evidence="1">The sequence shown here is derived from an EMBL/GenBank/DDBJ whole genome shotgun (WGS) entry which is preliminary data.</text>
</comment>
<dbReference type="Proteomes" id="UP000288812">
    <property type="component" value="Unassembled WGS sequence"/>
</dbReference>
<keyword evidence="2" id="KW-1185">Reference proteome</keyword>
<evidence type="ECO:0000313" key="1">
    <source>
        <dbReference type="EMBL" id="RVU54657.1"/>
    </source>
</evidence>
<gene>
    <name evidence="1" type="ORF">EF514_06015</name>
</gene>
<protein>
    <submittedName>
        <fullName evidence="1">Uncharacterized protein</fullName>
    </submittedName>
</protein>
<sequence length="68" mass="7853">MENVSLVNDLERLNIKGINLKIASCDDVVNIIKGKKVLFTKVEIYLLSLWILLKDEEYADKLIAEKYI</sequence>
<organism evidence="1 2">
    <name type="scientific">Anaerosphaera multitolerans</name>
    <dbReference type="NCBI Taxonomy" id="2487351"/>
    <lineage>
        <taxon>Bacteria</taxon>
        <taxon>Bacillati</taxon>
        <taxon>Bacillota</taxon>
        <taxon>Tissierellia</taxon>
        <taxon>Tissierellales</taxon>
        <taxon>Peptoniphilaceae</taxon>
        <taxon>Anaerosphaera</taxon>
    </lineage>
</organism>